<dbReference type="RefSeq" id="WP_261500084.1">
    <property type="nucleotide sequence ID" value="NZ_JAODYH010000004.1"/>
</dbReference>
<proteinExistence type="predicted"/>
<evidence type="ECO:0000256" key="1">
    <source>
        <dbReference type="SAM" id="MobiDB-lite"/>
    </source>
</evidence>
<gene>
    <name evidence="2" type="ORF">N0K08_09815</name>
</gene>
<evidence type="ECO:0000313" key="3">
    <source>
        <dbReference type="Proteomes" id="UP001525968"/>
    </source>
</evidence>
<evidence type="ECO:0000313" key="2">
    <source>
        <dbReference type="EMBL" id="MCT9810931.1"/>
    </source>
</evidence>
<feature type="region of interest" description="Disordered" evidence="1">
    <location>
        <begin position="1"/>
        <end position="84"/>
    </location>
</feature>
<dbReference type="EMBL" id="JAODYH010000004">
    <property type="protein sequence ID" value="MCT9810931.1"/>
    <property type="molecule type" value="Genomic_DNA"/>
</dbReference>
<accession>A0ABT2PM64</accession>
<feature type="compositionally biased region" description="Basic and acidic residues" evidence="1">
    <location>
        <begin position="34"/>
        <end position="73"/>
    </location>
</feature>
<reference evidence="2 3" key="1">
    <citation type="submission" date="2022-09" db="EMBL/GenBank/DDBJ databases">
        <title>Draft genome of isolate Be4.</title>
        <authorList>
            <person name="Sanchez-Castro I."/>
            <person name="Martinez-Rodriguez P."/>
            <person name="Descostes M."/>
            <person name="Merroun M."/>
        </authorList>
    </citation>
    <scope>NUCLEOTIDE SEQUENCE [LARGE SCALE GENOMIC DNA]</scope>
    <source>
        <strain evidence="2 3">Be4</strain>
    </source>
</reference>
<protein>
    <submittedName>
        <fullName evidence="2">Uncharacterized protein</fullName>
    </submittedName>
</protein>
<organism evidence="2 3">
    <name type="scientific">Acidovorax bellezanensis</name>
    <dbReference type="NCBI Taxonomy" id="2976702"/>
    <lineage>
        <taxon>Bacteria</taxon>
        <taxon>Pseudomonadati</taxon>
        <taxon>Pseudomonadota</taxon>
        <taxon>Betaproteobacteria</taxon>
        <taxon>Burkholderiales</taxon>
        <taxon>Comamonadaceae</taxon>
        <taxon>Acidovorax</taxon>
    </lineage>
</organism>
<keyword evidence="3" id="KW-1185">Reference proteome</keyword>
<feature type="compositionally biased region" description="Pro residues" evidence="1">
    <location>
        <begin position="1"/>
        <end position="11"/>
    </location>
</feature>
<comment type="caution">
    <text evidence="2">The sequence shown here is derived from an EMBL/GenBank/DDBJ whole genome shotgun (WGS) entry which is preliminary data.</text>
</comment>
<name>A0ABT2PM64_9BURK</name>
<dbReference type="Proteomes" id="UP001525968">
    <property type="component" value="Unassembled WGS sequence"/>
</dbReference>
<sequence length="84" mass="9303">MPNPKENPSPRPVEVQVNTAQKQKPGDPENQAKLPHERDQSTHMTDQKADPKMQQAHKDLTRGLEDTDARGADGKPLGSKKPTK</sequence>